<dbReference type="PANTHER" id="PTHR38643:SF1">
    <property type="entry name" value="PURINE NUCLEOSIDE PERMEASE C285.05-RELATED"/>
    <property type="match status" value="1"/>
</dbReference>
<accession>A0ABZ0I6F8</accession>
<protein>
    <submittedName>
        <fullName evidence="2">Purine nucleoside permease</fullName>
    </submittedName>
</protein>
<dbReference type="PROSITE" id="PS51257">
    <property type="entry name" value="PROKAR_LIPOPROTEIN"/>
    <property type="match status" value="1"/>
</dbReference>
<dbReference type="EMBL" id="CP136864">
    <property type="protein sequence ID" value="WOJ93646.1"/>
    <property type="molecule type" value="Genomic_DNA"/>
</dbReference>
<proteinExistence type="predicted"/>
<dbReference type="InterPro" id="IPR035994">
    <property type="entry name" value="Nucleoside_phosphorylase_sf"/>
</dbReference>
<organism evidence="2 3">
    <name type="scientific">Congregibacter variabilis</name>
    <dbReference type="NCBI Taxonomy" id="3081200"/>
    <lineage>
        <taxon>Bacteria</taxon>
        <taxon>Pseudomonadati</taxon>
        <taxon>Pseudomonadota</taxon>
        <taxon>Gammaproteobacteria</taxon>
        <taxon>Cellvibrionales</taxon>
        <taxon>Halieaceae</taxon>
        <taxon>Congregibacter</taxon>
    </lineage>
</organism>
<keyword evidence="3" id="KW-1185">Reference proteome</keyword>
<dbReference type="Pfam" id="PF06516">
    <property type="entry name" value="NUP"/>
    <property type="match status" value="1"/>
</dbReference>
<gene>
    <name evidence="2" type="ORF">R0135_00415</name>
</gene>
<evidence type="ECO:0000313" key="3">
    <source>
        <dbReference type="Proteomes" id="UP001626537"/>
    </source>
</evidence>
<keyword evidence="1" id="KW-0732">Signal</keyword>
<name>A0ABZ0I6F8_9GAMM</name>
<feature type="signal peptide" evidence="1">
    <location>
        <begin position="1"/>
        <end position="19"/>
    </location>
</feature>
<dbReference type="Proteomes" id="UP001626537">
    <property type="component" value="Chromosome"/>
</dbReference>
<evidence type="ECO:0000313" key="2">
    <source>
        <dbReference type="EMBL" id="WOJ93646.1"/>
    </source>
</evidence>
<sequence>MRIKLALFCLPMLSLLLSACGAESPTTVEVAAEAAPEPIAVKVVVVTMFEIGEDSGDQAAEFQLWNERRNLDQVFEFGAHHDLHFDSENGVMVMVTGIGTAKSTASVMMLGMDPRFDVSKAYWLVAGIAGVDPEDASIGSAAWAEYLVDGDLAHEIDPREMPADWKYGYIARNTSKPFDENKPEPTGEMFRTNSALTEWAYQLTKDIELPDFESLDETRLLYTEHPNAQRAPFVLKGDHLAAMTFWHGTMMNDWANDWVDYWSDGKGNFVTSAMEDTGTMQSLTWLTNAGRADRDRLMVLRTGSNYTLPPPGIDAATNLLSENEGYAGLDASLESAYIVGSKVIDTLVAGWDVYQDRTPTVEDIVAP</sequence>
<dbReference type="PANTHER" id="PTHR38643">
    <property type="entry name" value="PURINE NUCLEOSIDE PERMEASE C285.05-RELATED"/>
    <property type="match status" value="1"/>
</dbReference>
<dbReference type="RefSeq" id="WP_407348290.1">
    <property type="nucleotide sequence ID" value="NZ_CP136864.1"/>
</dbReference>
<dbReference type="InterPro" id="IPR009486">
    <property type="entry name" value="Pur_nuclsid_perm"/>
</dbReference>
<feature type="chain" id="PRO_5046841995" evidence="1">
    <location>
        <begin position="20"/>
        <end position="367"/>
    </location>
</feature>
<dbReference type="PIRSF" id="PIRSF013171">
    <property type="entry name" value="Pur_nuclsid_perm"/>
    <property type="match status" value="1"/>
</dbReference>
<dbReference type="Gene3D" id="3.40.50.1580">
    <property type="entry name" value="Nucleoside phosphorylase domain"/>
    <property type="match status" value="1"/>
</dbReference>
<reference evidence="2 3" key="1">
    <citation type="submission" date="2023-10" db="EMBL/GenBank/DDBJ databases">
        <title>Two novel species belonging to the OM43/NOR5 clade.</title>
        <authorList>
            <person name="Park M."/>
        </authorList>
    </citation>
    <scope>NUCLEOTIDE SEQUENCE [LARGE SCALE GENOMIC DNA]</scope>
    <source>
        <strain evidence="2 3">IMCC43200</strain>
    </source>
</reference>
<evidence type="ECO:0000256" key="1">
    <source>
        <dbReference type="SAM" id="SignalP"/>
    </source>
</evidence>